<organism evidence="6 7">
    <name type="scientific">Oesophagostomum dentatum</name>
    <name type="common">Nodular worm</name>
    <dbReference type="NCBI Taxonomy" id="61180"/>
    <lineage>
        <taxon>Eukaryota</taxon>
        <taxon>Metazoa</taxon>
        <taxon>Ecdysozoa</taxon>
        <taxon>Nematoda</taxon>
        <taxon>Chromadorea</taxon>
        <taxon>Rhabditida</taxon>
        <taxon>Rhabditina</taxon>
        <taxon>Rhabditomorpha</taxon>
        <taxon>Strongyloidea</taxon>
        <taxon>Strongylidae</taxon>
        <taxon>Oesophagostomum</taxon>
    </lineage>
</organism>
<proteinExistence type="inferred from homology"/>
<dbReference type="GO" id="GO:0016020">
    <property type="term" value="C:membrane"/>
    <property type="evidence" value="ECO:0007669"/>
    <property type="project" value="UniProtKB-SubCell"/>
</dbReference>
<name>A0A0B1RY65_OESDE</name>
<keyword evidence="3" id="KW-0812">Transmembrane</keyword>
<keyword evidence="5" id="KW-0472">Membrane</keyword>
<feature type="non-terminal residue" evidence="6">
    <location>
        <position position="97"/>
    </location>
</feature>
<dbReference type="Proteomes" id="UP000053660">
    <property type="component" value="Unassembled WGS sequence"/>
</dbReference>
<dbReference type="OrthoDB" id="2015098at2759"/>
<sequence length="97" mass="11350">METAEKEWGDIQNDLAKMEEIHNQYIKKLSELTKLQESCLKAVKHQRYILTNFSETLDKAQRSAKGDEKERFEKIQHGMTDARAKLQQMVSELPVQN</sequence>
<evidence type="ECO:0000256" key="2">
    <source>
        <dbReference type="ARBA" id="ARBA00009700"/>
    </source>
</evidence>
<keyword evidence="4" id="KW-1133">Transmembrane helix</keyword>
<evidence type="ECO:0000256" key="4">
    <source>
        <dbReference type="ARBA" id="ARBA00022989"/>
    </source>
</evidence>
<dbReference type="AlphaFoldDB" id="A0A0B1RY65"/>
<accession>A0A0B1RY65</accession>
<protein>
    <submittedName>
        <fullName evidence="6">Uncharacterized protein</fullName>
    </submittedName>
</protein>
<dbReference type="EMBL" id="KN611613">
    <property type="protein sequence ID" value="KHJ76581.1"/>
    <property type="molecule type" value="Genomic_DNA"/>
</dbReference>
<evidence type="ECO:0000256" key="1">
    <source>
        <dbReference type="ARBA" id="ARBA00004141"/>
    </source>
</evidence>
<dbReference type="InterPro" id="IPR023353">
    <property type="entry name" value="LemA-like_dom_sf"/>
</dbReference>
<comment type="subcellular location">
    <subcellularLocation>
        <location evidence="1">Membrane</location>
        <topology evidence="1">Multi-pass membrane protein</topology>
    </subcellularLocation>
</comment>
<gene>
    <name evidence="6" type="ORF">OESDEN_23799</name>
</gene>
<comment type="similarity">
    <text evidence="2">Belongs to the TMEM120 family.</text>
</comment>
<keyword evidence="7" id="KW-1185">Reference proteome</keyword>
<evidence type="ECO:0000256" key="3">
    <source>
        <dbReference type="ARBA" id="ARBA00022692"/>
    </source>
</evidence>
<dbReference type="Pfam" id="PF07851">
    <property type="entry name" value="TMEM120A-B"/>
    <property type="match status" value="1"/>
</dbReference>
<evidence type="ECO:0000313" key="7">
    <source>
        <dbReference type="Proteomes" id="UP000053660"/>
    </source>
</evidence>
<dbReference type="InterPro" id="IPR012926">
    <property type="entry name" value="TMEM120A/B"/>
</dbReference>
<evidence type="ECO:0000256" key="5">
    <source>
        <dbReference type="ARBA" id="ARBA00023136"/>
    </source>
</evidence>
<evidence type="ECO:0000313" key="6">
    <source>
        <dbReference type="EMBL" id="KHJ76581.1"/>
    </source>
</evidence>
<reference evidence="6 7" key="1">
    <citation type="submission" date="2014-03" db="EMBL/GenBank/DDBJ databases">
        <title>Draft genome of the hookworm Oesophagostomum dentatum.</title>
        <authorList>
            <person name="Mitreva M."/>
        </authorList>
    </citation>
    <scope>NUCLEOTIDE SEQUENCE [LARGE SCALE GENOMIC DNA]</scope>
    <source>
        <strain evidence="6 7">OD-Hann</strain>
    </source>
</reference>
<dbReference type="SUPFAM" id="SSF140478">
    <property type="entry name" value="LemA-like"/>
    <property type="match status" value="1"/>
</dbReference>